<dbReference type="Proteomes" id="UP000796880">
    <property type="component" value="Unassembled WGS sequence"/>
</dbReference>
<dbReference type="OrthoDB" id="1678912at2759"/>
<dbReference type="FunFam" id="3.30.160.360:FF:000005">
    <property type="entry name" value="Putative lysine-specific demethylase JMJ16"/>
    <property type="match status" value="1"/>
</dbReference>
<sequence>MGTQLMRVCIKEDNDEFPPVPPGFESFTSFTLKRVNESEKQDSHNSIGCSATSGASESQSIQMDTDIDVSDVAKITRPNRRKPWINYGKYDYSSEDELEFERLNQSFPRPQIPKGVIRGCSECNNCQKVMAKWRPEDARRPDLQDAPVFYPTEEEFEDTLRYIASIRLKAEPYGICRIVPPPSWKPSCALKEKKIWESSKFATRVQRIDKLQNRDSMKKMSVIHNQMRRKRRRCMRMGPDCVSGSRGPGAAGYQEAETFGFEPGPEFTLETFQKYADDFKTQYFRKNENVAGQEPSVENIEGEYWRMVEKPTEEIEVLYGADLETGVFGSGFPKSSSQDGSALEEQYIKSGWNLNNFPRLSGSVLSYESSDISGVLVPWLYIGMCFSSFCWHVEDHHLYSLNYMHWGAPKFWYGVPGGNACKLEEAMRKHLPDLFEEQPDLLHKLVTQLSPSILKSEGVPVYRCVQNPGEFVLTFPRAYHAGFNCGFNCAEAVNVAPVDWLPHGQIAIELYCEQGRKTSISHDKLLLGAAREAVKAQWEISLLKKNSSNNLRWKDVCGKEGILANALKTRVEIERVRREFLCSSSQAMKMESNFDATSERECSICFFDLHLSAACCHCSPDKYACLNHAKQLCPCAWGDKFFLFRYDITELNLLVEALEGKLSAIYRWAKLDLGLALSSYVTKDSMQVKKFHHSGGPILEEMSSIPSANSIKDPLVIEVSKESCIKSTGITNQTSSEQQKKLSDAALPLKDMQTSSISSSSCETKVLNNIAQLKGDESIILTSNSRTSVSQLSEEDKSYAPKPVGAESVVKKTSVLEHDDIILLSDDEGDEAKVPVSDRAKDQFAVKQLEHSERLAGPDDKVAPCNYDKDSILTTPVTDAAVMGERVSSALPDGERKSCSFHSVHVRDEVHGSSGHVISLECSRNVQDSSTGIDINNLNNATLRNDSKHSQPCGSGKSDCLTTSLAENARTLTGSPSSSLNNLDRYHRQKGPRIAKVVRRINCMVEPLEFGIVLSGKSWCSSQAIFPKGFKSRVRYMSVLDPTNMCYYVSEVLDIGRAGPLFMVSLEDCPNEMFIHGSVARCWEMVRERVNQEITRQHKLGRINLPPLQPPGSLDGFEMFGFTSPAIVQAIEAMDRNRVCSEYWDSRPYSRPQVQIPQTSRPEDATGANSHSMLSDSEQQRRPSPASIGIHTTALRGLFKKADPEELYSLYNILHDQNSTAAGRRLVTQLLNQEILARPR</sequence>
<dbReference type="PROSITE" id="PS51542">
    <property type="entry name" value="FYRN"/>
    <property type="match status" value="1"/>
</dbReference>
<evidence type="ECO:0000256" key="6">
    <source>
        <dbReference type="ARBA" id="ARBA00022964"/>
    </source>
</evidence>
<gene>
    <name evidence="18" type="ORF">FNV43_RR02785</name>
</gene>
<keyword evidence="9" id="KW-0805">Transcription regulation</keyword>
<comment type="similarity">
    <text evidence="3">Belongs to the JARID1 histone demethylase family.</text>
</comment>
<dbReference type="Gene3D" id="2.60.120.650">
    <property type="entry name" value="Cupin"/>
    <property type="match status" value="1"/>
</dbReference>
<evidence type="ECO:0000313" key="19">
    <source>
        <dbReference type="Proteomes" id="UP000796880"/>
    </source>
</evidence>
<dbReference type="PROSITE" id="PS51184">
    <property type="entry name" value="JMJC"/>
    <property type="match status" value="1"/>
</dbReference>
<name>A0A8K0HGS2_9ROSA</name>
<evidence type="ECO:0000313" key="18">
    <source>
        <dbReference type="EMBL" id="KAF3452352.1"/>
    </source>
</evidence>
<feature type="domain" description="JmjN" evidence="16">
    <location>
        <begin position="146"/>
        <end position="187"/>
    </location>
</feature>
<comment type="catalytic activity">
    <reaction evidence="13">
        <text>N(6)-methyl-L-lysyl(4)-[histone H3] + 2-oxoglutarate + O2 = L-lysyl(4)-[histone H3] + formaldehyde + succinate + CO2</text>
        <dbReference type="Rhea" id="RHEA:60220"/>
        <dbReference type="Rhea" id="RHEA-COMP:15543"/>
        <dbReference type="Rhea" id="RHEA-COMP:15547"/>
        <dbReference type="ChEBI" id="CHEBI:15379"/>
        <dbReference type="ChEBI" id="CHEBI:16526"/>
        <dbReference type="ChEBI" id="CHEBI:16810"/>
        <dbReference type="ChEBI" id="CHEBI:16842"/>
        <dbReference type="ChEBI" id="CHEBI:29969"/>
        <dbReference type="ChEBI" id="CHEBI:30031"/>
        <dbReference type="ChEBI" id="CHEBI:61929"/>
    </reaction>
    <physiologicalReaction direction="left-to-right" evidence="13">
        <dbReference type="Rhea" id="RHEA:60221"/>
    </physiologicalReaction>
</comment>
<feature type="compositionally biased region" description="Polar residues" evidence="15">
    <location>
        <begin position="44"/>
        <end position="63"/>
    </location>
</feature>
<evidence type="ECO:0000256" key="3">
    <source>
        <dbReference type="ARBA" id="ARBA00006801"/>
    </source>
</evidence>
<dbReference type="EMBL" id="VOIH02000002">
    <property type="protein sequence ID" value="KAF3452352.1"/>
    <property type="molecule type" value="Genomic_DNA"/>
</dbReference>
<comment type="cofactor">
    <cofactor evidence="1">
        <name>Fe(2+)</name>
        <dbReference type="ChEBI" id="CHEBI:29033"/>
    </cofactor>
</comment>
<evidence type="ECO:0000256" key="1">
    <source>
        <dbReference type="ARBA" id="ARBA00001954"/>
    </source>
</evidence>
<keyword evidence="8" id="KW-0408">Iron</keyword>
<dbReference type="InterPro" id="IPR003889">
    <property type="entry name" value="FYrich_C"/>
</dbReference>
<dbReference type="InterPro" id="IPR003347">
    <property type="entry name" value="JmjC_dom"/>
</dbReference>
<dbReference type="SMART" id="SM00558">
    <property type="entry name" value="JmjC"/>
    <property type="match status" value="1"/>
</dbReference>
<keyword evidence="19" id="KW-1185">Reference proteome</keyword>
<evidence type="ECO:0000256" key="10">
    <source>
        <dbReference type="ARBA" id="ARBA00023163"/>
    </source>
</evidence>
<evidence type="ECO:0000256" key="5">
    <source>
        <dbReference type="ARBA" id="ARBA00022853"/>
    </source>
</evidence>
<keyword evidence="4" id="KW-0479">Metal-binding</keyword>
<evidence type="ECO:0000256" key="8">
    <source>
        <dbReference type="ARBA" id="ARBA00023004"/>
    </source>
</evidence>
<keyword evidence="10" id="KW-0804">Transcription</keyword>
<dbReference type="Pfam" id="PF05965">
    <property type="entry name" value="FYRC"/>
    <property type="match status" value="1"/>
</dbReference>
<dbReference type="SMART" id="SM00545">
    <property type="entry name" value="JmjN"/>
    <property type="match status" value="1"/>
</dbReference>
<comment type="catalytic activity">
    <reaction evidence="12">
        <text>N(6),N(6)-dimethyl-L-lysyl(4)-[histone H3] + 2-oxoglutarate + O2 = N(6)-methyl-L-lysyl(4)-[histone H3] + formaldehyde + succinate + CO2</text>
        <dbReference type="Rhea" id="RHEA:60216"/>
        <dbReference type="Rhea" id="RHEA-COMP:15540"/>
        <dbReference type="Rhea" id="RHEA-COMP:15543"/>
        <dbReference type="ChEBI" id="CHEBI:15379"/>
        <dbReference type="ChEBI" id="CHEBI:16526"/>
        <dbReference type="ChEBI" id="CHEBI:16810"/>
        <dbReference type="ChEBI" id="CHEBI:16842"/>
        <dbReference type="ChEBI" id="CHEBI:30031"/>
        <dbReference type="ChEBI" id="CHEBI:61929"/>
        <dbReference type="ChEBI" id="CHEBI:61976"/>
    </reaction>
    <physiologicalReaction direction="left-to-right" evidence="12">
        <dbReference type="Rhea" id="RHEA:60217"/>
    </physiologicalReaction>
</comment>
<dbReference type="Pfam" id="PF02928">
    <property type="entry name" value="zf-C5HC2"/>
    <property type="match status" value="1"/>
</dbReference>
<dbReference type="GO" id="GO:0045814">
    <property type="term" value="P:negative regulation of gene expression, epigenetic"/>
    <property type="evidence" value="ECO:0007669"/>
    <property type="project" value="UniProtKB-ARBA"/>
</dbReference>
<dbReference type="GO" id="GO:0046872">
    <property type="term" value="F:metal ion binding"/>
    <property type="evidence" value="ECO:0007669"/>
    <property type="project" value="UniProtKB-KW"/>
</dbReference>
<feature type="region of interest" description="Disordered" evidence="15">
    <location>
        <begin position="1151"/>
        <end position="1187"/>
    </location>
</feature>
<evidence type="ECO:0000256" key="14">
    <source>
        <dbReference type="ARBA" id="ARBA00051640"/>
    </source>
</evidence>
<dbReference type="PANTHER" id="PTHR10694">
    <property type="entry name" value="LYSINE-SPECIFIC DEMETHYLASE"/>
    <property type="match status" value="1"/>
</dbReference>
<feature type="region of interest" description="Disordered" evidence="15">
    <location>
        <begin position="35"/>
        <end position="63"/>
    </location>
</feature>
<evidence type="ECO:0000259" key="16">
    <source>
        <dbReference type="PROSITE" id="PS51183"/>
    </source>
</evidence>
<dbReference type="GO" id="GO:0000785">
    <property type="term" value="C:chromatin"/>
    <property type="evidence" value="ECO:0007669"/>
    <property type="project" value="TreeGrafter"/>
</dbReference>
<dbReference type="Pfam" id="PF05964">
    <property type="entry name" value="FYRN"/>
    <property type="match status" value="1"/>
</dbReference>
<dbReference type="Gene3D" id="3.30.160.360">
    <property type="match status" value="1"/>
</dbReference>
<accession>A0A8K0HGS2</accession>
<dbReference type="GO" id="GO:0048731">
    <property type="term" value="P:system development"/>
    <property type="evidence" value="ECO:0007669"/>
    <property type="project" value="UniProtKB-ARBA"/>
</dbReference>
<dbReference type="InterPro" id="IPR004198">
    <property type="entry name" value="Znf_C5HC2"/>
</dbReference>
<keyword evidence="11" id="KW-0539">Nucleus</keyword>
<evidence type="ECO:0000256" key="2">
    <source>
        <dbReference type="ARBA" id="ARBA00004123"/>
    </source>
</evidence>
<evidence type="ECO:0000256" key="12">
    <source>
        <dbReference type="ARBA" id="ARBA00050619"/>
    </source>
</evidence>
<comment type="subcellular location">
    <subcellularLocation>
        <location evidence="2">Nucleus</location>
    </subcellularLocation>
</comment>
<protein>
    <recommendedName>
        <fullName evidence="20">Lysine-specific demethylase JMJ16</fullName>
    </recommendedName>
</protein>
<feature type="domain" description="JmjC" evidence="17">
    <location>
        <begin position="346"/>
        <end position="512"/>
    </location>
</feature>
<organism evidence="18 19">
    <name type="scientific">Rhamnella rubrinervis</name>
    <dbReference type="NCBI Taxonomy" id="2594499"/>
    <lineage>
        <taxon>Eukaryota</taxon>
        <taxon>Viridiplantae</taxon>
        <taxon>Streptophyta</taxon>
        <taxon>Embryophyta</taxon>
        <taxon>Tracheophyta</taxon>
        <taxon>Spermatophyta</taxon>
        <taxon>Magnoliopsida</taxon>
        <taxon>eudicotyledons</taxon>
        <taxon>Gunneridae</taxon>
        <taxon>Pentapetalae</taxon>
        <taxon>rosids</taxon>
        <taxon>fabids</taxon>
        <taxon>Rosales</taxon>
        <taxon>Rhamnaceae</taxon>
        <taxon>rhamnoid group</taxon>
        <taxon>Rhamneae</taxon>
        <taxon>Rhamnella</taxon>
    </lineage>
</organism>
<dbReference type="SMART" id="SM00542">
    <property type="entry name" value="FYRC"/>
    <property type="match status" value="1"/>
</dbReference>
<dbReference type="PROSITE" id="PS51183">
    <property type="entry name" value="JMJN"/>
    <property type="match status" value="1"/>
</dbReference>
<dbReference type="PANTHER" id="PTHR10694:SF113">
    <property type="entry name" value="PROTEIN JUMONJI"/>
    <property type="match status" value="1"/>
</dbReference>
<proteinExistence type="inferred from homology"/>
<comment type="caution">
    <text evidence="18">The sequence shown here is derived from an EMBL/GenBank/DDBJ whole genome shotgun (WGS) entry which is preliminary data.</text>
</comment>
<dbReference type="GO" id="GO:0051093">
    <property type="term" value="P:negative regulation of developmental process"/>
    <property type="evidence" value="ECO:0007669"/>
    <property type="project" value="UniProtKB-ARBA"/>
</dbReference>
<evidence type="ECO:0000256" key="13">
    <source>
        <dbReference type="ARBA" id="ARBA00050935"/>
    </source>
</evidence>
<keyword evidence="6" id="KW-0223">Dioxygenase</keyword>
<evidence type="ECO:0000256" key="4">
    <source>
        <dbReference type="ARBA" id="ARBA00022723"/>
    </source>
</evidence>
<feature type="compositionally biased region" description="Polar residues" evidence="15">
    <location>
        <begin position="1167"/>
        <end position="1177"/>
    </location>
</feature>
<dbReference type="SUPFAM" id="SSF51197">
    <property type="entry name" value="Clavaminate synthase-like"/>
    <property type="match status" value="1"/>
</dbReference>
<dbReference type="GO" id="GO:0005634">
    <property type="term" value="C:nucleus"/>
    <property type="evidence" value="ECO:0007669"/>
    <property type="project" value="UniProtKB-SubCell"/>
</dbReference>
<evidence type="ECO:0000256" key="9">
    <source>
        <dbReference type="ARBA" id="ARBA00023015"/>
    </source>
</evidence>
<dbReference type="SMART" id="SM00541">
    <property type="entry name" value="FYRN"/>
    <property type="match status" value="1"/>
</dbReference>
<dbReference type="AlphaFoldDB" id="A0A8K0HGS2"/>
<evidence type="ECO:0000256" key="11">
    <source>
        <dbReference type="ARBA" id="ARBA00023242"/>
    </source>
</evidence>
<dbReference type="GO" id="GO:0048589">
    <property type="term" value="P:developmental growth"/>
    <property type="evidence" value="ECO:0007669"/>
    <property type="project" value="UniProtKB-ARBA"/>
</dbReference>
<dbReference type="PROSITE" id="PS51543">
    <property type="entry name" value="FYRC"/>
    <property type="match status" value="1"/>
</dbReference>
<dbReference type="GO" id="GO:0034647">
    <property type="term" value="F:histone H3K4me/H3K4me2/H3K4me3 demethylase activity"/>
    <property type="evidence" value="ECO:0007669"/>
    <property type="project" value="TreeGrafter"/>
</dbReference>
<evidence type="ECO:0000256" key="7">
    <source>
        <dbReference type="ARBA" id="ARBA00023002"/>
    </source>
</evidence>
<keyword evidence="5" id="KW-0156">Chromatin regulator</keyword>
<dbReference type="InterPro" id="IPR003349">
    <property type="entry name" value="JmjN"/>
</dbReference>
<dbReference type="InterPro" id="IPR003888">
    <property type="entry name" value="FYrich_N"/>
</dbReference>
<reference evidence="18" key="1">
    <citation type="submission" date="2020-03" db="EMBL/GenBank/DDBJ databases">
        <title>A high-quality chromosome-level genome assembly of a woody plant with both climbing and erect habits, Rhamnella rubrinervis.</title>
        <authorList>
            <person name="Lu Z."/>
            <person name="Yang Y."/>
            <person name="Zhu X."/>
            <person name="Sun Y."/>
        </authorList>
    </citation>
    <scope>NUCLEOTIDE SEQUENCE</scope>
    <source>
        <strain evidence="18">BYM</strain>
        <tissue evidence="18">Leaf</tissue>
    </source>
</reference>
<dbReference type="Pfam" id="PF02375">
    <property type="entry name" value="JmjN"/>
    <property type="match status" value="1"/>
</dbReference>
<comment type="catalytic activity">
    <reaction evidence="14">
        <text>N(6),N(6),N(6)-trimethyl-L-lysyl(4)-[histone H3] + 2-oxoglutarate + O2 = N(6),N(6)-dimethyl-L-lysyl(4)-[histone H3] + formaldehyde + succinate + CO2</text>
        <dbReference type="Rhea" id="RHEA:60212"/>
        <dbReference type="Rhea" id="RHEA-COMP:15537"/>
        <dbReference type="Rhea" id="RHEA-COMP:15540"/>
        <dbReference type="ChEBI" id="CHEBI:15379"/>
        <dbReference type="ChEBI" id="CHEBI:16526"/>
        <dbReference type="ChEBI" id="CHEBI:16810"/>
        <dbReference type="ChEBI" id="CHEBI:16842"/>
        <dbReference type="ChEBI" id="CHEBI:30031"/>
        <dbReference type="ChEBI" id="CHEBI:61961"/>
        <dbReference type="ChEBI" id="CHEBI:61976"/>
    </reaction>
    <physiologicalReaction direction="left-to-right" evidence="14">
        <dbReference type="Rhea" id="RHEA:60213"/>
    </physiologicalReaction>
</comment>
<evidence type="ECO:0008006" key="20">
    <source>
        <dbReference type="Google" id="ProtNLM"/>
    </source>
</evidence>
<evidence type="ECO:0000256" key="15">
    <source>
        <dbReference type="SAM" id="MobiDB-lite"/>
    </source>
</evidence>
<evidence type="ECO:0000259" key="17">
    <source>
        <dbReference type="PROSITE" id="PS51184"/>
    </source>
</evidence>
<dbReference type="Pfam" id="PF02373">
    <property type="entry name" value="JmjC"/>
    <property type="match status" value="1"/>
</dbReference>
<keyword evidence="7" id="KW-0560">Oxidoreductase</keyword>